<dbReference type="OMA" id="KYHIMRR"/>
<keyword evidence="13" id="KW-0472">Membrane</keyword>
<feature type="chain" id="PRO_5031359398" description="Neugrin" evidence="18">
    <location>
        <begin position="20"/>
        <end position="315"/>
    </location>
</feature>
<comment type="function">
    <text evidence="1">Plays an essential role in mitochondrial ribosome biogenesis. As a component of a functional protein-RNA module, consisting of RCC1L, NGRN, RPUSD3, RPUSD4, TRUB2, FASTKD2 and 16S mitochondrial ribosomal RNA (16S mt-rRNA), controls 16S mt-rRNA abundance and is required for intra-mitochondrial translation of core subunits of the oxidative phosphorylation system.</text>
</comment>
<dbReference type="GO" id="GO:0030154">
    <property type="term" value="P:cell differentiation"/>
    <property type="evidence" value="ECO:0007669"/>
    <property type="project" value="UniProtKB-KW"/>
</dbReference>
<evidence type="ECO:0000256" key="2">
    <source>
        <dbReference type="ARBA" id="ARBA00004123"/>
    </source>
</evidence>
<keyword evidence="20" id="KW-1185">Reference proteome</keyword>
<dbReference type="Proteomes" id="UP000265040">
    <property type="component" value="Chromosome 7"/>
</dbReference>
<organism evidence="19 20">
    <name type="scientific">Anabas testudineus</name>
    <name type="common">Climbing perch</name>
    <name type="synonym">Anthias testudineus</name>
    <dbReference type="NCBI Taxonomy" id="64144"/>
    <lineage>
        <taxon>Eukaryota</taxon>
        <taxon>Metazoa</taxon>
        <taxon>Chordata</taxon>
        <taxon>Craniata</taxon>
        <taxon>Vertebrata</taxon>
        <taxon>Euteleostomi</taxon>
        <taxon>Actinopterygii</taxon>
        <taxon>Neopterygii</taxon>
        <taxon>Teleostei</taxon>
        <taxon>Neoteleostei</taxon>
        <taxon>Acanthomorphata</taxon>
        <taxon>Anabantaria</taxon>
        <taxon>Anabantiformes</taxon>
        <taxon>Anabantoidei</taxon>
        <taxon>Anabantidae</taxon>
        <taxon>Anabas</taxon>
    </lineage>
</organism>
<evidence type="ECO:0000256" key="10">
    <source>
        <dbReference type="ARBA" id="ARBA00022729"/>
    </source>
</evidence>
<keyword evidence="11" id="KW-0221">Differentiation</keyword>
<feature type="region of interest" description="Disordered" evidence="17">
    <location>
        <begin position="178"/>
        <end position="204"/>
    </location>
</feature>
<dbReference type="InParanoid" id="A0A7N5ZVK6"/>
<dbReference type="GO" id="GO:0005576">
    <property type="term" value="C:extracellular region"/>
    <property type="evidence" value="ECO:0007669"/>
    <property type="project" value="UniProtKB-SubCell"/>
</dbReference>
<evidence type="ECO:0000256" key="11">
    <source>
        <dbReference type="ARBA" id="ARBA00022782"/>
    </source>
</evidence>
<dbReference type="GeneTree" id="ENSGT00390000014472"/>
<evidence type="ECO:0000256" key="14">
    <source>
        <dbReference type="ARBA" id="ARBA00023180"/>
    </source>
</evidence>
<proteinExistence type="inferred from homology"/>
<dbReference type="AlphaFoldDB" id="A0A7N5ZVK6"/>
<evidence type="ECO:0000256" key="1">
    <source>
        <dbReference type="ARBA" id="ARBA00003783"/>
    </source>
</evidence>
<evidence type="ECO:0000256" key="9">
    <source>
        <dbReference type="ARBA" id="ARBA00022525"/>
    </source>
</evidence>
<evidence type="ECO:0000256" key="15">
    <source>
        <dbReference type="ARBA" id="ARBA00023242"/>
    </source>
</evidence>
<reference evidence="19" key="3">
    <citation type="submission" date="2025-09" db="UniProtKB">
        <authorList>
            <consortium name="Ensembl"/>
        </authorList>
    </citation>
    <scope>IDENTIFICATION</scope>
</reference>
<dbReference type="GeneID" id="113167269"/>
<dbReference type="OrthoDB" id="6415470at2759"/>
<keyword evidence="9" id="KW-0964">Secreted</keyword>
<evidence type="ECO:0000313" key="19">
    <source>
        <dbReference type="Ensembl" id="ENSATEP00000037332.1"/>
    </source>
</evidence>
<dbReference type="GO" id="GO:0005634">
    <property type="term" value="C:nucleus"/>
    <property type="evidence" value="ECO:0007669"/>
    <property type="project" value="UniProtKB-SubCell"/>
</dbReference>
<evidence type="ECO:0000256" key="17">
    <source>
        <dbReference type="SAM" id="MobiDB-lite"/>
    </source>
</evidence>
<accession>A0A7N5ZVK6</accession>
<sequence length="315" mass="35241">MARPLRLLSLLSRLDALSAAPSLSTNNCRFSSRDASRAWQGLNRMHRDRASNTGPRYSDDKWDEEPGLEDLEDVEDKIQALVNEGRKRERTVKYHIMRRQMAPPGAPQRKLTWDAIEQIRYLKQEQPEEWTVERLAEGFSVTPDVILRVLRSKFVPAPERKTKQDAKVMATLTQQTLPSGAETQQDRLKLPGSHKPATLLSGNGEGGLVPMAGQTLMIQPKSSGSMAMSSAPITVLPTKFTAGIREDAAVKPSTIDDITGKTSLAEESEEDEDSWDGQVLTEEELEEFLDMEKPCPVVQVGKDFFDAEGNFLYRI</sequence>
<evidence type="ECO:0000256" key="3">
    <source>
        <dbReference type="ARBA" id="ARBA00004325"/>
    </source>
</evidence>
<comment type="subunit">
    <text evidence="6">Forms a regulatory protein-RNA complex, consisting of RCC1L, NGRN, RPUSD3, RPUSD4, TRUB2, FASTKD2 and 16S mt-rRNA. Interacts with 16S mt-rRNA; this interaction is direct.</text>
</comment>
<protein>
    <recommendedName>
        <fullName evidence="7">Neugrin</fullName>
    </recommendedName>
    <alternativeName>
        <fullName evidence="16">Neurite outgrowth-associated protein</fullName>
    </alternativeName>
</protein>
<dbReference type="PANTHER" id="PTHR13475">
    <property type="entry name" value="NEUGRIN"/>
    <property type="match status" value="1"/>
</dbReference>
<keyword evidence="15" id="KW-0539">Nucleus</keyword>
<name>A0A7N5ZVK6_ANATE</name>
<dbReference type="RefSeq" id="XP_026223513.1">
    <property type="nucleotide sequence ID" value="XM_026367728.1"/>
</dbReference>
<reference evidence="19" key="1">
    <citation type="submission" date="2021-04" db="EMBL/GenBank/DDBJ databases">
        <authorList>
            <consortium name="Wellcome Sanger Institute Data Sharing"/>
        </authorList>
    </citation>
    <scope>NUCLEOTIDE SEQUENCE [LARGE SCALE GENOMIC DNA]</scope>
</reference>
<dbReference type="GO" id="GO:0031966">
    <property type="term" value="C:mitochondrial membrane"/>
    <property type="evidence" value="ECO:0007669"/>
    <property type="project" value="UniProtKB-SubCell"/>
</dbReference>
<gene>
    <name evidence="19" type="primary">NGRN</name>
</gene>
<feature type="signal peptide" evidence="18">
    <location>
        <begin position="1"/>
        <end position="19"/>
    </location>
</feature>
<dbReference type="InterPro" id="IPR010487">
    <property type="entry name" value="NGRN/Rrg9"/>
</dbReference>
<comment type="subcellular location">
    <subcellularLocation>
        <location evidence="3">Mitochondrion membrane</location>
    </subcellularLocation>
    <subcellularLocation>
        <location evidence="2">Nucleus</location>
    </subcellularLocation>
    <subcellularLocation>
        <location evidence="4">Secreted</location>
    </subcellularLocation>
</comment>
<reference evidence="19" key="2">
    <citation type="submission" date="2025-08" db="UniProtKB">
        <authorList>
            <consortium name="Ensembl"/>
        </authorList>
    </citation>
    <scope>IDENTIFICATION</scope>
</reference>
<evidence type="ECO:0000256" key="6">
    <source>
        <dbReference type="ARBA" id="ARBA00011308"/>
    </source>
</evidence>
<evidence type="ECO:0000256" key="13">
    <source>
        <dbReference type="ARBA" id="ARBA00023136"/>
    </source>
</evidence>
<evidence type="ECO:0000256" key="4">
    <source>
        <dbReference type="ARBA" id="ARBA00004613"/>
    </source>
</evidence>
<keyword evidence="14" id="KW-0325">Glycoprotein</keyword>
<dbReference type="PANTHER" id="PTHR13475:SF4">
    <property type="entry name" value="NEUGRIN"/>
    <property type="match status" value="1"/>
</dbReference>
<keyword evidence="8" id="KW-0217">Developmental protein</keyword>
<evidence type="ECO:0000256" key="16">
    <source>
        <dbReference type="ARBA" id="ARBA00029657"/>
    </source>
</evidence>
<keyword evidence="12" id="KW-0496">Mitochondrion</keyword>
<feature type="region of interest" description="Disordered" evidence="17">
    <location>
        <begin position="42"/>
        <end position="65"/>
    </location>
</feature>
<keyword evidence="10 18" id="KW-0732">Signal</keyword>
<dbReference type="Pfam" id="PF06413">
    <property type="entry name" value="Neugrin"/>
    <property type="match status" value="1"/>
</dbReference>
<evidence type="ECO:0000256" key="8">
    <source>
        <dbReference type="ARBA" id="ARBA00022473"/>
    </source>
</evidence>
<evidence type="ECO:0000256" key="12">
    <source>
        <dbReference type="ARBA" id="ARBA00023128"/>
    </source>
</evidence>
<dbReference type="Ensembl" id="ENSATET00000052159.2">
    <property type="protein sequence ID" value="ENSATEP00000037332.1"/>
    <property type="gene ID" value="ENSATEG00000025946.2"/>
</dbReference>
<evidence type="ECO:0000256" key="7">
    <source>
        <dbReference type="ARBA" id="ARBA00016593"/>
    </source>
</evidence>
<comment type="similarity">
    <text evidence="5">Belongs to the neugrin family.</text>
</comment>
<evidence type="ECO:0000313" key="20">
    <source>
        <dbReference type="Proteomes" id="UP000265040"/>
    </source>
</evidence>
<evidence type="ECO:0000256" key="18">
    <source>
        <dbReference type="SAM" id="SignalP"/>
    </source>
</evidence>
<evidence type="ECO:0000256" key="5">
    <source>
        <dbReference type="ARBA" id="ARBA00008082"/>
    </source>
</evidence>